<dbReference type="Proteomes" id="UP000012313">
    <property type="component" value="Unassembled WGS sequence"/>
</dbReference>
<organism evidence="2 3">
    <name type="scientific">Leptospira weilii serovar Ranarum str. ICFT</name>
    <dbReference type="NCBI Taxonomy" id="1218598"/>
    <lineage>
        <taxon>Bacteria</taxon>
        <taxon>Pseudomonadati</taxon>
        <taxon>Spirochaetota</taxon>
        <taxon>Spirochaetia</taxon>
        <taxon>Leptospirales</taxon>
        <taxon>Leptospiraceae</taxon>
        <taxon>Leptospira</taxon>
    </lineage>
</organism>
<comment type="caution">
    <text evidence="2">The sequence shown here is derived from an EMBL/GenBank/DDBJ whole genome shotgun (WGS) entry which is preliminary data.</text>
</comment>
<dbReference type="AlphaFoldDB" id="N1WFC0"/>
<dbReference type="STRING" id="1218598.LEP1GSC060_2258"/>
<dbReference type="EMBL" id="AOHC02000056">
    <property type="protein sequence ID" value="EMY76007.1"/>
    <property type="molecule type" value="Genomic_DNA"/>
</dbReference>
<name>N1WFC0_9LEPT</name>
<evidence type="ECO:0000313" key="3">
    <source>
        <dbReference type="Proteomes" id="UP000012313"/>
    </source>
</evidence>
<evidence type="ECO:0008006" key="4">
    <source>
        <dbReference type="Google" id="ProtNLM"/>
    </source>
</evidence>
<accession>N1WFC0</accession>
<reference evidence="2" key="1">
    <citation type="submission" date="2013-03" db="EMBL/GenBank/DDBJ databases">
        <authorList>
            <person name="Harkins D.M."/>
            <person name="Durkin A.S."/>
            <person name="Brinkac L.M."/>
            <person name="Haft D.H."/>
            <person name="Selengut J.D."/>
            <person name="Sanka R."/>
            <person name="DePew J."/>
            <person name="Purushe J."/>
            <person name="Hartskeerl R.A."/>
            <person name="Ahmed A."/>
            <person name="van der Linden H."/>
            <person name="Goris M.G.A."/>
            <person name="Vinetz J.M."/>
            <person name="Sutton G.G."/>
            <person name="Nierman W.C."/>
            <person name="Fouts D.E."/>
        </authorList>
    </citation>
    <scope>NUCLEOTIDE SEQUENCE [LARGE SCALE GENOMIC DNA]</scope>
    <source>
        <strain evidence="2">ICFT</strain>
    </source>
</reference>
<protein>
    <recommendedName>
        <fullName evidence="4">ParB-like protein</fullName>
    </recommendedName>
</protein>
<keyword evidence="3" id="KW-1185">Reference proteome</keyword>
<feature type="region of interest" description="Disordered" evidence="1">
    <location>
        <begin position="109"/>
        <end position="135"/>
    </location>
</feature>
<evidence type="ECO:0000256" key="1">
    <source>
        <dbReference type="SAM" id="MobiDB-lite"/>
    </source>
</evidence>
<evidence type="ECO:0000313" key="2">
    <source>
        <dbReference type="EMBL" id="EMY76007.1"/>
    </source>
</evidence>
<gene>
    <name evidence="2" type="ORF">LEP1GSC060_2258</name>
</gene>
<sequence length="156" mass="18471">MTKEEYESLKENMALNGILDALTARKDGTIVTGENRHRIALELQEHENVRRRVENIPIRYYMNELNPEEESDILEGDNLFRRHLTAELRKERLKRRILRKYKDELVLDNRGGNRKSESSKILSEEETKQERSSSIENKRMECLNRSWAYLAVKLAP</sequence>
<proteinExistence type="predicted"/>
<feature type="compositionally biased region" description="Basic and acidic residues" evidence="1">
    <location>
        <begin position="114"/>
        <end position="135"/>
    </location>
</feature>
<dbReference type="RefSeq" id="WP_003010688.1">
    <property type="nucleotide sequence ID" value="NZ_AOHC02000056.1"/>
</dbReference>